<accession>A0ABS9U0B6</accession>
<feature type="transmembrane region" description="Helical" evidence="1">
    <location>
        <begin position="97"/>
        <end position="125"/>
    </location>
</feature>
<protein>
    <submittedName>
        <fullName evidence="3">DUF2510 domain-containing protein</fullName>
    </submittedName>
</protein>
<keyword evidence="4" id="KW-1185">Reference proteome</keyword>
<feature type="transmembrane region" description="Helical" evidence="1">
    <location>
        <begin position="171"/>
        <end position="190"/>
    </location>
</feature>
<reference evidence="3 4" key="1">
    <citation type="submission" date="2022-03" db="EMBL/GenBank/DDBJ databases">
        <title>Sinomonas sp. isolated from a soil.</title>
        <authorList>
            <person name="Han J."/>
            <person name="Kim D.-U."/>
        </authorList>
    </citation>
    <scope>NUCLEOTIDE SEQUENCE [LARGE SCALE GENOMIC DNA]</scope>
    <source>
        <strain evidence="3 4">5-5</strain>
    </source>
</reference>
<dbReference type="InterPro" id="IPR018929">
    <property type="entry name" value="DUF2510"/>
</dbReference>
<dbReference type="Pfam" id="PF10708">
    <property type="entry name" value="DUF2510"/>
    <property type="match status" value="1"/>
</dbReference>
<keyword evidence="1" id="KW-0812">Transmembrane</keyword>
<name>A0ABS9U0B6_9MICC</name>
<evidence type="ECO:0000313" key="4">
    <source>
        <dbReference type="Proteomes" id="UP001202922"/>
    </source>
</evidence>
<evidence type="ECO:0000256" key="1">
    <source>
        <dbReference type="SAM" id="Phobius"/>
    </source>
</evidence>
<keyword evidence="1" id="KW-1133">Transmembrane helix</keyword>
<feature type="transmembrane region" description="Helical" evidence="1">
    <location>
        <begin position="57"/>
        <end position="76"/>
    </location>
</feature>
<feature type="domain" description="DUF2510" evidence="2">
    <location>
        <begin position="9"/>
        <end position="39"/>
    </location>
</feature>
<dbReference type="Proteomes" id="UP001202922">
    <property type="component" value="Unassembled WGS sequence"/>
</dbReference>
<sequence length="202" mass="22321">MTGSSSLPPGWYPAPELRGQLRWWDGNSWGDFRQPQTSPRGARGRPSLRPGAAVYNWAIWLVALMPLANVFLELVWKPTLSYRTLVSGSQQIRMLELNSVFTPVYFLMLVMGLLSYVLCLGFAYVDWKKLGSEGVVRPFNWAWAFLAPAVYVIGRSVVVRKVARPRGLAPVWAVIATAAIAVVVVGIKMAEMLPSGSNPIST</sequence>
<comment type="caution">
    <text evidence="3">The sequence shown here is derived from an EMBL/GenBank/DDBJ whole genome shotgun (WGS) entry which is preliminary data.</text>
</comment>
<evidence type="ECO:0000313" key="3">
    <source>
        <dbReference type="EMBL" id="MCH6470131.1"/>
    </source>
</evidence>
<keyword evidence="1" id="KW-0472">Membrane</keyword>
<dbReference type="EMBL" id="JAKZBV010000001">
    <property type="protein sequence ID" value="MCH6470131.1"/>
    <property type="molecule type" value="Genomic_DNA"/>
</dbReference>
<proteinExistence type="predicted"/>
<dbReference type="RefSeq" id="WP_241053649.1">
    <property type="nucleotide sequence ID" value="NZ_JAKZBV010000001.1"/>
</dbReference>
<gene>
    <name evidence="3" type="ORF">L0M17_09100</name>
</gene>
<evidence type="ECO:0000259" key="2">
    <source>
        <dbReference type="Pfam" id="PF10708"/>
    </source>
</evidence>
<organism evidence="3 4">
    <name type="scientific">Sinomonas terrae</name>
    <dbReference type="NCBI Taxonomy" id="2908838"/>
    <lineage>
        <taxon>Bacteria</taxon>
        <taxon>Bacillati</taxon>
        <taxon>Actinomycetota</taxon>
        <taxon>Actinomycetes</taxon>
        <taxon>Micrococcales</taxon>
        <taxon>Micrococcaceae</taxon>
        <taxon>Sinomonas</taxon>
    </lineage>
</organism>
<feature type="transmembrane region" description="Helical" evidence="1">
    <location>
        <begin position="141"/>
        <end position="159"/>
    </location>
</feature>